<evidence type="ECO:0000313" key="5">
    <source>
        <dbReference type="Proteomes" id="UP001165122"/>
    </source>
</evidence>
<keyword evidence="3" id="KW-1133">Transmembrane helix</keyword>
<reference evidence="5" key="1">
    <citation type="journal article" date="2023" name="Commun. Biol.">
        <title>Genome analysis of Parmales, the sister group of diatoms, reveals the evolutionary specialization of diatoms from phago-mixotrophs to photoautotrophs.</title>
        <authorList>
            <person name="Ban H."/>
            <person name="Sato S."/>
            <person name="Yoshikawa S."/>
            <person name="Yamada K."/>
            <person name="Nakamura Y."/>
            <person name="Ichinomiya M."/>
            <person name="Sato N."/>
            <person name="Blanc-Mathieu R."/>
            <person name="Endo H."/>
            <person name="Kuwata A."/>
            <person name="Ogata H."/>
        </authorList>
    </citation>
    <scope>NUCLEOTIDE SEQUENCE [LARGE SCALE GENOMIC DNA]</scope>
    <source>
        <strain evidence="5">NIES 3700</strain>
    </source>
</reference>
<evidence type="ECO:0000256" key="2">
    <source>
        <dbReference type="SAM" id="MobiDB-lite"/>
    </source>
</evidence>
<organism evidence="4 5">
    <name type="scientific">Triparma laevis f. longispina</name>
    <dbReference type="NCBI Taxonomy" id="1714387"/>
    <lineage>
        <taxon>Eukaryota</taxon>
        <taxon>Sar</taxon>
        <taxon>Stramenopiles</taxon>
        <taxon>Ochrophyta</taxon>
        <taxon>Bolidophyceae</taxon>
        <taxon>Parmales</taxon>
        <taxon>Triparmaceae</taxon>
        <taxon>Triparma</taxon>
    </lineage>
</organism>
<dbReference type="Proteomes" id="UP001165122">
    <property type="component" value="Unassembled WGS sequence"/>
</dbReference>
<keyword evidence="3" id="KW-0472">Membrane</keyword>
<feature type="compositionally biased region" description="Gly residues" evidence="2">
    <location>
        <begin position="274"/>
        <end position="288"/>
    </location>
</feature>
<feature type="transmembrane region" description="Helical" evidence="3">
    <location>
        <begin position="44"/>
        <end position="65"/>
    </location>
</feature>
<dbReference type="GO" id="GO:0031204">
    <property type="term" value="P:post-translational protein targeting to membrane, translocation"/>
    <property type="evidence" value="ECO:0007669"/>
    <property type="project" value="InterPro"/>
</dbReference>
<comment type="caution">
    <text evidence="4">The sequence shown here is derived from an EMBL/GenBank/DDBJ whole genome shotgun (WGS) entry which is preliminary data.</text>
</comment>
<feature type="compositionally biased region" description="Acidic residues" evidence="2">
    <location>
        <begin position="20"/>
        <end position="31"/>
    </location>
</feature>
<evidence type="ECO:0000256" key="3">
    <source>
        <dbReference type="SAM" id="Phobius"/>
    </source>
</evidence>
<evidence type="ECO:0000313" key="4">
    <source>
        <dbReference type="EMBL" id="GMH76224.1"/>
    </source>
</evidence>
<dbReference type="EMBL" id="BRXW01000751">
    <property type="protein sequence ID" value="GMH76224.1"/>
    <property type="molecule type" value="Genomic_DNA"/>
</dbReference>
<feature type="coiled-coil region" evidence="1">
    <location>
        <begin position="211"/>
        <end position="268"/>
    </location>
</feature>
<gene>
    <name evidence="4" type="ORF">TrLO_g4033</name>
</gene>
<feature type="region of interest" description="Disordered" evidence="2">
    <location>
        <begin position="107"/>
        <end position="126"/>
    </location>
</feature>
<keyword evidence="3" id="KW-0812">Transmembrane</keyword>
<feature type="region of interest" description="Disordered" evidence="2">
    <location>
        <begin position="268"/>
        <end position="294"/>
    </location>
</feature>
<dbReference type="Pfam" id="PF09802">
    <property type="entry name" value="Sec66"/>
    <property type="match status" value="1"/>
</dbReference>
<dbReference type="GO" id="GO:0031207">
    <property type="term" value="C:Sec62/Sec63 complex"/>
    <property type="evidence" value="ECO:0007669"/>
    <property type="project" value="InterPro"/>
</dbReference>
<dbReference type="InterPro" id="IPR018624">
    <property type="entry name" value="Sec66"/>
</dbReference>
<dbReference type="PANTHER" id="PTHR28229">
    <property type="entry name" value="TRANSLOCATION PROTEIN SEC66"/>
    <property type="match status" value="1"/>
</dbReference>
<keyword evidence="5" id="KW-1185">Reference proteome</keyword>
<feature type="compositionally biased region" description="Polar residues" evidence="2">
    <location>
        <begin position="1"/>
        <end position="19"/>
    </location>
</feature>
<dbReference type="PANTHER" id="PTHR28229:SF1">
    <property type="entry name" value="TRANSLOCATION PROTEIN SEC66"/>
    <property type="match status" value="1"/>
</dbReference>
<dbReference type="OrthoDB" id="73168at2759"/>
<accession>A0A9W7AXH9</accession>
<proteinExistence type="predicted"/>
<evidence type="ECO:0000256" key="1">
    <source>
        <dbReference type="SAM" id="Coils"/>
    </source>
</evidence>
<dbReference type="AlphaFoldDB" id="A0A9W7AXH9"/>
<feature type="region of interest" description="Disordered" evidence="2">
    <location>
        <begin position="1"/>
        <end position="31"/>
    </location>
</feature>
<sequence length="294" mass="32628">MSTAEEATINPDGSQSSEIPNEDEAEMGGEEEDAFVEPAVDRTLLFLALAAVFAAVFGYIIYSVWKKKKEDKSKFEFFDSLEQNQFNIRLPPPVEEYYQVKEQMLSKGWKPGQGKPSQEKEGPGRAMGQALMKRAIADIPLIHHMQKEAQGMYRLHNKNMCSEVQWKTFQGAEAMVSGEVEEVRAEAEEIEPGWSQVIWRQAAQYHGMLKQQAEQKQAKMKEEAVKRAQIEKNVAAAKATTPEQKAAAEAAKAEKMAKELLADEERNKSAGKAFGKGGAVKIGFLDGGGKGKKK</sequence>
<name>A0A9W7AXH9_9STRA</name>
<keyword evidence="1" id="KW-0175">Coiled coil</keyword>
<protein>
    <submittedName>
        <fullName evidence="4">Uncharacterized protein</fullName>
    </submittedName>
</protein>